<keyword evidence="1" id="KW-0812">Transmembrane</keyword>
<dbReference type="Pfam" id="PF00990">
    <property type="entry name" value="GGDEF"/>
    <property type="match status" value="1"/>
</dbReference>
<feature type="transmembrane region" description="Helical" evidence="1">
    <location>
        <begin position="269"/>
        <end position="287"/>
    </location>
</feature>
<dbReference type="EMBL" id="LT840184">
    <property type="protein sequence ID" value="SMF91464.1"/>
    <property type="molecule type" value="Genomic_DNA"/>
</dbReference>
<reference evidence="3 4" key="1">
    <citation type="submission" date="2017-04" db="EMBL/GenBank/DDBJ databases">
        <authorList>
            <person name="Afonso C.L."/>
            <person name="Miller P.J."/>
            <person name="Scott M.A."/>
            <person name="Spackman E."/>
            <person name="Goraichik I."/>
            <person name="Dimitrov K.M."/>
            <person name="Suarez D.L."/>
            <person name="Swayne D.E."/>
        </authorList>
    </citation>
    <scope>NUCLEOTIDE SEQUENCE [LARGE SCALE GENOMIC DNA]</scope>
    <source>
        <strain evidence="3 4">N3/975</strain>
    </source>
</reference>
<accession>A0A1X7HS26</accession>
<dbReference type="Gene3D" id="3.30.70.270">
    <property type="match status" value="1"/>
</dbReference>
<feature type="transmembrane region" description="Helical" evidence="1">
    <location>
        <begin position="9"/>
        <end position="28"/>
    </location>
</feature>
<gene>
    <name evidence="3" type="ORF">SAMN05661091_5465</name>
</gene>
<feature type="transmembrane region" description="Helical" evidence="1">
    <location>
        <begin position="64"/>
        <end position="87"/>
    </location>
</feature>
<proteinExistence type="predicted"/>
<protein>
    <submittedName>
        <fullName evidence="3">Diguanylate cyclase (GGDEF) domain-containing protein</fullName>
    </submittedName>
</protein>
<evidence type="ECO:0000259" key="2">
    <source>
        <dbReference type="PROSITE" id="PS50887"/>
    </source>
</evidence>
<evidence type="ECO:0000313" key="4">
    <source>
        <dbReference type="Proteomes" id="UP000192940"/>
    </source>
</evidence>
<feature type="transmembrane region" description="Helical" evidence="1">
    <location>
        <begin position="99"/>
        <end position="118"/>
    </location>
</feature>
<dbReference type="PANTHER" id="PTHR46663">
    <property type="entry name" value="DIGUANYLATE CYCLASE DGCT-RELATED"/>
    <property type="match status" value="1"/>
</dbReference>
<dbReference type="RefSeq" id="WP_208916071.1">
    <property type="nucleotide sequence ID" value="NZ_LT840184.1"/>
</dbReference>
<dbReference type="PANTHER" id="PTHR46663:SF2">
    <property type="entry name" value="GGDEF DOMAIN-CONTAINING PROTEIN"/>
    <property type="match status" value="1"/>
</dbReference>
<evidence type="ECO:0000256" key="1">
    <source>
        <dbReference type="SAM" id="Phobius"/>
    </source>
</evidence>
<dbReference type="Proteomes" id="UP000192940">
    <property type="component" value="Chromosome I"/>
</dbReference>
<dbReference type="CDD" id="cd01949">
    <property type="entry name" value="GGDEF"/>
    <property type="match status" value="1"/>
</dbReference>
<dbReference type="SUPFAM" id="SSF55073">
    <property type="entry name" value="Nucleotide cyclase"/>
    <property type="match status" value="1"/>
</dbReference>
<organism evidence="3 4">
    <name type="scientific">Paenibacillus uliginis N3/975</name>
    <dbReference type="NCBI Taxonomy" id="1313296"/>
    <lineage>
        <taxon>Bacteria</taxon>
        <taxon>Bacillati</taxon>
        <taxon>Bacillota</taxon>
        <taxon>Bacilli</taxon>
        <taxon>Bacillales</taxon>
        <taxon>Paenibacillaceae</taxon>
        <taxon>Paenibacillus</taxon>
    </lineage>
</organism>
<feature type="transmembrane region" description="Helical" evidence="1">
    <location>
        <begin position="197"/>
        <end position="217"/>
    </location>
</feature>
<dbReference type="InterPro" id="IPR043128">
    <property type="entry name" value="Rev_trsase/Diguanyl_cyclase"/>
</dbReference>
<keyword evidence="1" id="KW-0472">Membrane</keyword>
<feature type="transmembrane region" description="Helical" evidence="1">
    <location>
        <begin position="293"/>
        <end position="314"/>
    </location>
</feature>
<feature type="transmembrane region" description="Helical" evidence="1">
    <location>
        <begin position="229"/>
        <end position="249"/>
    </location>
</feature>
<dbReference type="SMART" id="SM00267">
    <property type="entry name" value="GGDEF"/>
    <property type="match status" value="1"/>
</dbReference>
<dbReference type="STRING" id="1313296.SAMN05661091_5465"/>
<name>A0A1X7HS26_9BACL</name>
<keyword evidence="4" id="KW-1185">Reference proteome</keyword>
<feature type="transmembrane region" description="Helical" evidence="1">
    <location>
        <begin position="34"/>
        <end position="52"/>
    </location>
</feature>
<dbReference type="NCBIfam" id="TIGR00254">
    <property type="entry name" value="GGDEF"/>
    <property type="match status" value="1"/>
</dbReference>
<feature type="transmembrane region" description="Helical" evidence="1">
    <location>
        <begin position="170"/>
        <end position="190"/>
    </location>
</feature>
<dbReference type="AlphaFoldDB" id="A0A1X7HS26"/>
<sequence>MNWNIARMAPLRLAVIYLFVQFMVVLWVPEAEAVQRVLTVIAPLAASGYLALAALRHMGSLRIFWLLVMLGLICEGLAQFVWAYPIWTKGEYLAELSTADWLWTMEMVLFTTGLVYLFGYEQGLLRGLRFMFDIVIIFIVFITVSWEYLLKPQLQGYLLEGEGTSLWVNLMYPVCGIILIFFTLVLYANAKQVQAMVAVYLCFGGLAFVIGNLFYLVTVDLVGAVPNPYLDLLWTTAVFLIGMAGVRSVSGMREKDIVKDKQPAFGTFLVKYLLPYGVLGWLFYLITERFEGWSGLFTGLSLSVLFILVRQVLIQLENDRLMERLHVSLKQSEYLAHHDDLTGLYNRRYFNARLMEGIEDADQKGSRLGLLYMDLNQFKSVNDSYGHRTGDLLIQMVARRLCSLDSERMIVSRLGGDEFTVMVYPAVDDRELAELADQISAHLSKPYELEGVEIQTGASIGLAVYPDHAANDQELIGRADSAMYAAKENGRNWQFYAQSSPTVSS</sequence>
<keyword evidence="1" id="KW-1133">Transmembrane helix</keyword>
<dbReference type="InterPro" id="IPR000160">
    <property type="entry name" value="GGDEF_dom"/>
</dbReference>
<dbReference type="InterPro" id="IPR052163">
    <property type="entry name" value="DGC-Regulatory_Protein"/>
</dbReference>
<dbReference type="InterPro" id="IPR029787">
    <property type="entry name" value="Nucleotide_cyclase"/>
</dbReference>
<dbReference type="PROSITE" id="PS50887">
    <property type="entry name" value="GGDEF"/>
    <property type="match status" value="1"/>
</dbReference>
<evidence type="ECO:0000313" key="3">
    <source>
        <dbReference type="EMBL" id="SMF91464.1"/>
    </source>
</evidence>
<feature type="domain" description="GGDEF" evidence="2">
    <location>
        <begin position="366"/>
        <end position="499"/>
    </location>
</feature>
<feature type="transmembrane region" description="Helical" evidence="1">
    <location>
        <begin position="130"/>
        <end position="150"/>
    </location>
</feature>